<dbReference type="GO" id="GO:0016810">
    <property type="term" value="F:hydrolase activity, acting on carbon-nitrogen (but not peptide) bonds"/>
    <property type="evidence" value="ECO:0007669"/>
    <property type="project" value="InterPro"/>
</dbReference>
<name>A0A382U4U9_9ZZZZ</name>
<sequence>DQATYEEPHQLSVGIRDVLVNGVAVVREGSHTGQKPGMIVRGRGYIE</sequence>
<protein>
    <recommendedName>
        <fullName evidence="2">Amidohydrolase 3 domain-containing protein</fullName>
    </recommendedName>
</protein>
<evidence type="ECO:0000313" key="1">
    <source>
        <dbReference type="EMBL" id="SVD29324.1"/>
    </source>
</evidence>
<proteinExistence type="predicted"/>
<dbReference type="AlphaFoldDB" id="A0A382U4U9"/>
<dbReference type="InterPro" id="IPR011059">
    <property type="entry name" value="Metal-dep_hydrolase_composite"/>
</dbReference>
<organism evidence="1">
    <name type="scientific">marine metagenome</name>
    <dbReference type="NCBI Taxonomy" id="408172"/>
    <lineage>
        <taxon>unclassified sequences</taxon>
        <taxon>metagenomes</taxon>
        <taxon>ecological metagenomes</taxon>
    </lineage>
</organism>
<reference evidence="1" key="1">
    <citation type="submission" date="2018-05" db="EMBL/GenBank/DDBJ databases">
        <authorList>
            <person name="Lanie J.A."/>
            <person name="Ng W.-L."/>
            <person name="Kazmierczak K.M."/>
            <person name="Andrzejewski T.M."/>
            <person name="Davidsen T.M."/>
            <person name="Wayne K.J."/>
            <person name="Tettelin H."/>
            <person name="Glass J.I."/>
            <person name="Rusch D."/>
            <person name="Podicherti R."/>
            <person name="Tsui H.-C.T."/>
            <person name="Winkler M.E."/>
        </authorList>
    </citation>
    <scope>NUCLEOTIDE SEQUENCE</scope>
</reference>
<accession>A0A382U4U9</accession>
<evidence type="ECO:0008006" key="2">
    <source>
        <dbReference type="Google" id="ProtNLM"/>
    </source>
</evidence>
<gene>
    <name evidence="1" type="ORF">METZ01_LOCUS382178</name>
</gene>
<feature type="non-terminal residue" evidence="1">
    <location>
        <position position="1"/>
    </location>
</feature>
<dbReference type="EMBL" id="UINC01141532">
    <property type="protein sequence ID" value="SVD29324.1"/>
    <property type="molecule type" value="Genomic_DNA"/>
</dbReference>
<dbReference type="SUPFAM" id="SSF51338">
    <property type="entry name" value="Composite domain of metallo-dependent hydrolases"/>
    <property type="match status" value="1"/>
</dbReference>